<sequence>MNLSSAFANGFSSTAILIIAIGAQNAFVLRQGLRREHVLPVVVVCALSDAILVQAGVWGLGSAVQAHPALLVAARWLGAAFLLAYAARALLRAYKPAAMQVGSDGATAAGWQPVVLTAMAFTWLNPHVYLDTVLLLGAIASPYPPSLRMGFAAGASLASLLWFSALGWGARWLAPLFASPHAWRVLDGVVAAMMVALAVGLLLH</sequence>
<keyword evidence="2" id="KW-1003">Cell membrane</keyword>
<feature type="transmembrane region" description="Helical" evidence="6">
    <location>
        <begin position="6"/>
        <end position="29"/>
    </location>
</feature>
<organism evidence="7 8">
    <name type="scientific">Acidovorax soli</name>
    <dbReference type="NCBI Taxonomy" id="592050"/>
    <lineage>
        <taxon>Bacteria</taxon>
        <taxon>Pseudomonadati</taxon>
        <taxon>Pseudomonadota</taxon>
        <taxon>Betaproteobacteria</taxon>
        <taxon>Burkholderiales</taxon>
        <taxon>Comamonadaceae</taxon>
        <taxon>Acidovorax</taxon>
    </lineage>
</organism>
<feature type="transmembrane region" description="Helical" evidence="6">
    <location>
        <begin position="151"/>
        <end position="170"/>
    </location>
</feature>
<comment type="subcellular location">
    <subcellularLocation>
        <location evidence="1">Cell membrane</location>
        <topology evidence="1">Multi-pass membrane protein</topology>
    </subcellularLocation>
</comment>
<evidence type="ECO:0000256" key="3">
    <source>
        <dbReference type="ARBA" id="ARBA00022692"/>
    </source>
</evidence>
<keyword evidence="3 6" id="KW-0812">Transmembrane</keyword>
<gene>
    <name evidence="7" type="ORF">HNP48_000096</name>
</gene>
<dbReference type="PANTHER" id="PTHR30086">
    <property type="entry name" value="ARGININE EXPORTER PROTEIN ARGO"/>
    <property type="match status" value="1"/>
</dbReference>
<keyword evidence="8" id="KW-1185">Reference proteome</keyword>
<dbReference type="EMBL" id="JACHLK010000001">
    <property type="protein sequence ID" value="MBB6557432.1"/>
    <property type="molecule type" value="Genomic_DNA"/>
</dbReference>
<evidence type="ECO:0000256" key="5">
    <source>
        <dbReference type="ARBA" id="ARBA00023136"/>
    </source>
</evidence>
<keyword evidence="4 6" id="KW-1133">Transmembrane helix</keyword>
<evidence type="ECO:0000256" key="6">
    <source>
        <dbReference type="SAM" id="Phobius"/>
    </source>
</evidence>
<dbReference type="GO" id="GO:0015171">
    <property type="term" value="F:amino acid transmembrane transporter activity"/>
    <property type="evidence" value="ECO:0007669"/>
    <property type="project" value="TreeGrafter"/>
</dbReference>
<protein>
    <submittedName>
        <fullName evidence="7">L-lysine exporter family protein LysE/ArgO</fullName>
    </submittedName>
</protein>
<proteinExistence type="predicted"/>
<evidence type="ECO:0000256" key="1">
    <source>
        <dbReference type="ARBA" id="ARBA00004651"/>
    </source>
</evidence>
<dbReference type="PANTHER" id="PTHR30086:SF20">
    <property type="entry name" value="ARGININE EXPORTER PROTEIN ARGO-RELATED"/>
    <property type="match status" value="1"/>
</dbReference>
<dbReference type="Pfam" id="PF01810">
    <property type="entry name" value="LysE"/>
    <property type="match status" value="1"/>
</dbReference>
<dbReference type="RefSeq" id="WP_184854894.1">
    <property type="nucleotide sequence ID" value="NZ_JACHLK010000001.1"/>
</dbReference>
<evidence type="ECO:0000256" key="4">
    <source>
        <dbReference type="ARBA" id="ARBA00022989"/>
    </source>
</evidence>
<evidence type="ECO:0000313" key="8">
    <source>
        <dbReference type="Proteomes" id="UP000575083"/>
    </source>
</evidence>
<feature type="transmembrane region" description="Helical" evidence="6">
    <location>
        <begin position="73"/>
        <end position="91"/>
    </location>
</feature>
<feature type="transmembrane region" description="Helical" evidence="6">
    <location>
        <begin position="41"/>
        <end position="61"/>
    </location>
</feature>
<dbReference type="GO" id="GO:0005886">
    <property type="term" value="C:plasma membrane"/>
    <property type="evidence" value="ECO:0007669"/>
    <property type="project" value="UniProtKB-SubCell"/>
</dbReference>
<feature type="transmembrane region" description="Helical" evidence="6">
    <location>
        <begin position="182"/>
        <end position="203"/>
    </location>
</feature>
<dbReference type="Proteomes" id="UP000575083">
    <property type="component" value="Unassembled WGS sequence"/>
</dbReference>
<name>A0A7X0U6T4_9BURK</name>
<evidence type="ECO:0000256" key="2">
    <source>
        <dbReference type="ARBA" id="ARBA00022475"/>
    </source>
</evidence>
<dbReference type="InterPro" id="IPR001123">
    <property type="entry name" value="LeuE-type"/>
</dbReference>
<reference evidence="7 8" key="1">
    <citation type="submission" date="2020-08" db="EMBL/GenBank/DDBJ databases">
        <title>Functional genomics of gut bacteria from endangered species of beetles.</title>
        <authorList>
            <person name="Carlos-Shanley C."/>
        </authorList>
    </citation>
    <scope>NUCLEOTIDE SEQUENCE [LARGE SCALE GENOMIC DNA]</scope>
    <source>
        <strain evidence="7 8">S00198</strain>
    </source>
</reference>
<comment type="caution">
    <text evidence="7">The sequence shown here is derived from an EMBL/GenBank/DDBJ whole genome shotgun (WGS) entry which is preliminary data.</text>
</comment>
<evidence type="ECO:0000313" key="7">
    <source>
        <dbReference type="EMBL" id="MBB6557432.1"/>
    </source>
</evidence>
<accession>A0A7X0U6T4</accession>
<dbReference type="AlphaFoldDB" id="A0A7X0U6T4"/>
<keyword evidence="5 6" id="KW-0472">Membrane</keyword>